<dbReference type="InterPro" id="IPR000620">
    <property type="entry name" value="EamA_dom"/>
</dbReference>
<dbReference type="GO" id="GO:0005886">
    <property type="term" value="C:plasma membrane"/>
    <property type="evidence" value="ECO:0007669"/>
    <property type="project" value="UniProtKB-SubCell"/>
</dbReference>
<evidence type="ECO:0000256" key="6">
    <source>
        <dbReference type="SAM" id="Phobius"/>
    </source>
</evidence>
<evidence type="ECO:0000313" key="9">
    <source>
        <dbReference type="Proteomes" id="UP000228751"/>
    </source>
</evidence>
<protein>
    <submittedName>
        <fullName evidence="8">EamA family transporter</fullName>
    </submittedName>
</protein>
<dbReference type="RefSeq" id="WP_099540073.1">
    <property type="nucleotide sequence ID" value="NZ_PEBQ01000003.1"/>
</dbReference>
<dbReference type="InterPro" id="IPR037185">
    <property type="entry name" value="EmrE-like"/>
</dbReference>
<dbReference type="OrthoDB" id="7216522at2"/>
<evidence type="ECO:0000256" key="5">
    <source>
        <dbReference type="ARBA" id="ARBA00023136"/>
    </source>
</evidence>
<gene>
    <name evidence="8" type="ORF">CSR02_00550</name>
</gene>
<feature type="transmembrane region" description="Helical" evidence="6">
    <location>
        <begin position="73"/>
        <end position="93"/>
    </location>
</feature>
<dbReference type="PANTHER" id="PTHR32322">
    <property type="entry name" value="INNER MEMBRANE TRANSPORTER"/>
    <property type="match status" value="1"/>
</dbReference>
<dbReference type="PANTHER" id="PTHR32322:SF18">
    <property type="entry name" value="S-ADENOSYLMETHIONINE_S-ADENOSYLHOMOCYSTEINE TRANSPORTER"/>
    <property type="match status" value="1"/>
</dbReference>
<comment type="subcellular location">
    <subcellularLocation>
        <location evidence="1">Cell membrane</location>
        <topology evidence="1">Multi-pass membrane protein</topology>
    </subcellularLocation>
</comment>
<organism evidence="8 9">
    <name type="scientific">Acetobacter pomorum</name>
    <dbReference type="NCBI Taxonomy" id="65959"/>
    <lineage>
        <taxon>Bacteria</taxon>
        <taxon>Pseudomonadati</taxon>
        <taxon>Pseudomonadota</taxon>
        <taxon>Alphaproteobacteria</taxon>
        <taxon>Acetobacterales</taxon>
        <taxon>Acetobacteraceae</taxon>
        <taxon>Acetobacter</taxon>
    </lineage>
</organism>
<feature type="transmembrane region" description="Helical" evidence="6">
    <location>
        <begin position="44"/>
        <end position="61"/>
    </location>
</feature>
<evidence type="ECO:0000259" key="7">
    <source>
        <dbReference type="Pfam" id="PF00892"/>
    </source>
</evidence>
<proteinExistence type="predicted"/>
<feature type="transmembrane region" description="Helical" evidence="6">
    <location>
        <begin position="235"/>
        <end position="254"/>
    </location>
</feature>
<evidence type="ECO:0000256" key="2">
    <source>
        <dbReference type="ARBA" id="ARBA00022475"/>
    </source>
</evidence>
<feature type="transmembrane region" description="Helical" evidence="6">
    <location>
        <begin position="7"/>
        <end position="32"/>
    </location>
</feature>
<dbReference type="AlphaFoldDB" id="A0A2G4RFX6"/>
<accession>A0A2G4RFX6</accession>
<feature type="transmembrane region" description="Helical" evidence="6">
    <location>
        <begin position="202"/>
        <end position="223"/>
    </location>
</feature>
<evidence type="ECO:0000256" key="4">
    <source>
        <dbReference type="ARBA" id="ARBA00022989"/>
    </source>
</evidence>
<feature type="transmembrane region" description="Helical" evidence="6">
    <location>
        <begin position="99"/>
        <end position="117"/>
    </location>
</feature>
<keyword evidence="4 6" id="KW-1133">Transmembrane helix</keyword>
<keyword evidence="5 6" id="KW-0472">Membrane</keyword>
<feature type="domain" description="EamA" evidence="7">
    <location>
        <begin position="9"/>
        <end position="143"/>
    </location>
</feature>
<feature type="transmembrane region" description="Helical" evidence="6">
    <location>
        <begin position="129"/>
        <end position="147"/>
    </location>
</feature>
<dbReference type="SUPFAM" id="SSF103481">
    <property type="entry name" value="Multidrug resistance efflux transporter EmrE"/>
    <property type="match status" value="1"/>
</dbReference>
<name>A0A2G4RFX6_9PROT</name>
<dbReference type="InterPro" id="IPR050638">
    <property type="entry name" value="AA-Vitamin_Transporters"/>
</dbReference>
<keyword evidence="2" id="KW-1003">Cell membrane</keyword>
<evidence type="ECO:0000256" key="1">
    <source>
        <dbReference type="ARBA" id="ARBA00004651"/>
    </source>
</evidence>
<reference evidence="8 9" key="1">
    <citation type="submission" date="2017-10" db="EMBL/GenBank/DDBJ databases">
        <title>Genomic analysis of the genus Acetobacter.</title>
        <authorList>
            <person name="Kim K.H."/>
            <person name="Chun B.H."/>
            <person name="Son A.R."/>
            <person name="Jeon C.O."/>
        </authorList>
    </citation>
    <scope>NUCLEOTIDE SEQUENCE [LARGE SCALE GENOMIC DNA]</scope>
    <source>
        <strain evidence="8 9">LHT 2458</strain>
    </source>
</reference>
<evidence type="ECO:0000256" key="3">
    <source>
        <dbReference type="ARBA" id="ARBA00022692"/>
    </source>
</evidence>
<keyword evidence="3 6" id="KW-0812">Transmembrane</keyword>
<feature type="transmembrane region" description="Helical" evidence="6">
    <location>
        <begin position="288"/>
        <end position="307"/>
    </location>
</feature>
<evidence type="ECO:0000313" key="8">
    <source>
        <dbReference type="EMBL" id="PHY95474.1"/>
    </source>
</evidence>
<keyword evidence="9" id="KW-1185">Reference proteome</keyword>
<dbReference type="EMBL" id="PEBQ01000003">
    <property type="protein sequence ID" value="PHY95474.1"/>
    <property type="molecule type" value="Genomic_DNA"/>
</dbReference>
<feature type="transmembrane region" description="Helical" evidence="6">
    <location>
        <begin position="159"/>
        <end position="181"/>
    </location>
</feature>
<dbReference type="Proteomes" id="UP000228751">
    <property type="component" value="Unassembled WGS sequence"/>
</dbReference>
<feature type="transmembrane region" description="Helical" evidence="6">
    <location>
        <begin position="261"/>
        <end position="282"/>
    </location>
</feature>
<sequence length="321" mass="34803">MTSSRSLTLGVLNGMGSGALWGTVFIVPLLLHDFTSLQMTAGRYLVYGLISLILLLPRWNILKNILGKAEWIALIRLSMLGNVLYYILLSTAIRTVGGPVTTLIIGFLPIAVLIMGIRAGSSIRIKQIAAPMSVSVLGILLIVSRSFTVHAAATPTHPVAFSSQLIGLFCAVGALASWTLYAVENTRWLLKTSTVSDHDWSLLTGVVTGALALVLVIPAFVFHALPHAWLDWARFWGVCSATALLASVVANGLWNRASRLLPLTLSGQMIIFETLFALLYSFVWAHRWPSFVEACAIICLITGVLWCTAAHRTPHNTAEEA</sequence>
<comment type="caution">
    <text evidence="8">The sequence shown here is derived from an EMBL/GenBank/DDBJ whole genome shotgun (WGS) entry which is preliminary data.</text>
</comment>
<dbReference type="Pfam" id="PF00892">
    <property type="entry name" value="EamA"/>
    <property type="match status" value="1"/>
</dbReference>